<reference evidence="11 12" key="1">
    <citation type="submission" date="2020-03" db="EMBL/GenBank/DDBJ databases">
        <title>Dissostichus mawsoni Genome sequencing and assembly.</title>
        <authorList>
            <person name="Park H."/>
        </authorList>
    </citation>
    <scope>NUCLEOTIDE SEQUENCE [LARGE SCALE GENOMIC DNA]</scope>
    <source>
        <strain evidence="11">DM0001</strain>
        <tissue evidence="11">Muscle</tissue>
    </source>
</reference>
<accession>A0A7J5XJH1</accession>
<dbReference type="GO" id="GO:0046872">
    <property type="term" value="F:metal ion binding"/>
    <property type="evidence" value="ECO:0007669"/>
    <property type="project" value="UniProtKB-KW"/>
</dbReference>
<proteinExistence type="predicted"/>
<dbReference type="SMART" id="SM00219">
    <property type="entry name" value="TyrKc"/>
    <property type="match status" value="1"/>
</dbReference>
<evidence type="ECO:0000256" key="2">
    <source>
        <dbReference type="ARBA" id="ARBA00022741"/>
    </source>
</evidence>
<dbReference type="GO" id="GO:0007399">
    <property type="term" value="P:nervous system development"/>
    <property type="evidence" value="ECO:0007669"/>
    <property type="project" value="TreeGrafter"/>
</dbReference>
<dbReference type="Proteomes" id="UP000518266">
    <property type="component" value="Unassembled WGS sequence"/>
</dbReference>
<keyword evidence="5" id="KW-0675">Receptor</keyword>
<dbReference type="GO" id="GO:0043235">
    <property type="term" value="C:receptor complex"/>
    <property type="evidence" value="ECO:0007669"/>
    <property type="project" value="TreeGrafter"/>
</dbReference>
<evidence type="ECO:0000313" key="11">
    <source>
        <dbReference type="EMBL" id="KAF3836739.1"/>
    </source>
</evidence>
<dbReference type="GO" id="GO:0005524">
    <property type="term" value="F:ATP binding"/>
    <property type="evidence" value="ECO:0007669"/>
    <property type="project" value="UniProtKB-UniRule"/>
</dbReference>
<evidence type="ECO:0000256" key="3">
    <source>
        <dbReference type="ARBA" id="ARBA00022840"/>
    </source>
</evidence>
<dbReference type="SUPFAM" id="SSF56112">
    <property type="entry name" value="Protein kinase-like (PK-like)"/>
    <property type="match status" value="1"/>
</dbReference>
<feature type="binding site" evidence="9">
    <location>
        <position position="55"/>
    </location>
    <ligand>
        <name>ATP</name>
        <dbReference type="ChEBI" id="CHEBI:30616"/>
    </ligand>
</feature>
<protein>
    <recommendedName>
        <fullName evidence="10">Protein kinase domain-containing protein</fullName>
    </recommendedName>
</protein>
<feature type="domain" description="Protein kinase" evidence="10">
    <location>
        <begin position="23"/>
        <end position="280"/>
    </location>
</feature>
<dbReference type="PROSITE" id="PS50011">
    <property type="entry name" value="PROTEIN_KINASE_DOM"/>
    <property type="match status" value="1"/>
</dbReference>
<keyword evidence="4" id="KW-0418">Kinase</keyword>
<evidence type="ECO:0000256" key="1">
    <source>
        <dbReference type="ARBA" id="ARBA00004479"/>
    </source>
</evidence>
<evidence type="ECO:0000259" key="10">
    <source>
        <dbReference type="PROSITE" id="PS50011"/>
    </source>
</evidence>
<dbReference type="EMBL" id="JAAKFY010000023">
    <property type="protein sequence ID" value="KAF3836739.1"/>
    <property type="molecule type" value="Genomic_DNA"/>
</dbReference>
<evidence type="ECO:0000313" key="12">
    <source>
        <dbReference type="Proteomes" id="UP000518266"/>
    </source>
</evidence>
<dbReference type="GO" id="GO:0001779">
    <property type="term" value="P:natural killer cell differentiation"/>
    <property type="evidence" value="ECO:0007669"/>
    <property type="project" value="TreeGrafter"/>
</dbReference>
<dbReference type="InterPro" id="IPR020635">
    <property type="entry name" value="Tyr_kinase_cat_dom"/>
</dbReference>
<dbReference type="Gene3D" id="1.10.510.10">
    <property type="entry name" value="Transferase(Phosphotransferase) domain 1"/>
    <property type="match status" value="2"/>
</dbReference>
<dbReference type="InterPro" id="IPR000719">
    <property type="entry name" value="Prot_kinase_dom"/>
</dbReference>
<dbReference type="GO" id="GO:0043066">
    <property type="term" value="P:negative regulation of apoptotic process"/>
    <property type="evidence" value="ECO:0007669"/>
    <property type="project" value="TreeGrafter"/>
</dbReference>
<sequence length="339" mass="38271">MLEALGGSMLDSLKEVLVERETLTLGKELGKGEYGSVYEGVFSPEEGGDMKVAVKTMRVGIHSQEDLYDFLREAEIMKTFDHENVVRLLGVTLQREQDSPLPVPLVILPYMKHGDMRRFLIATRYGDIPMFVPHQSLLRFMVDIARGMQYLSSQGFLHRDLAARNCIDNYYRQKVAIRVPIKWMAMESLSESLYTTKSDVWSFGVTMWEIVSRGRTPYPGVSNHELLELLHYEVMHSCWDEDPSLRPGFGELCETLRALLSELPELEASQEESYINHGLEVAAAVAASQETHTECGGRCENVYLPTPLGAAAAREEDEEVVDGYLKYITGSEVKGDDYD</sequence>
<keyword evidence="4" id="KW-0808">Transferase</keyword>
<dbReference type="OrthoDB" id="98077at2759"/>
<dbReference type="GO" id="GO:0004714">
    <property type="term" value="F:transmembrane receptor protein tyrosine kinase activity"/>
    <property type="evidence" value="ECO:0007669"/>
    <property type="project" value="TreeGrafter"/>
</dbReference>
<keyword evidence="8" id="KW-0479">Metal-binding</keyword>
<evidence type="ECO:0000256" key="4">
    <source>
        <dbReference type="ARBA" id="ARBA00023137"/>
    </source>
</evidence>
<dbReference type="PIRSF" id="PIRSF000615">
    <property type="entry name" value="TyrPK_CSF1-R"/>
    <property type="match status" value="1"/>
</dbReference>
<feature type="active site" description="Proton acceptor" evidence="6">
    <location>
        <position position="160"/>
    </location>
</feature>
<dbReference type="GO" id="GO:0030168">
    <property type="term" value="P:platelet activation"/>
    <property type="evidence" value="ECO:0007669"/>
    <property type="project" value="TreeGrafter"/>
</dbReference>
<dbReference type="InterPro" id="IPR017441">
    <property type="entry name" value="Protein_kinase_ATP_BS"/>
</dbReference>
<dbReference type="GO" id="GO:0007169">
    <property type="term" value="P:cell surface receptor protein tyrosine kinase signaling pathway"/>
    <property type="evidence" value="ECO:0007669"/>
    <property type="project" value="TreeGrafter"/>
</dbReference>
<comment type="caution">
    <text evidence="11">The sequence shown here is derived from an EMBL/GenBank/DDBJ whole genome shotgun (WGS) entry which is preliminary data.</text>
</comment>
<feature type="binding site" evidence="8">
    <location>
        <position position="165"/>
    </location>
    <ligand>
        <name>Mg(2+)</name>
        <dbReference type="ChEBI" id="CHEBI:18420"/>
    </ligand>
</feature>
<dbReference type="InterPro" id="IPR001245">
    <property type="entry name" value="Ser-Thr/Tyr_kinase_cat_dom"/>
</dbReference>
<dbReference type="AlphaFoldDB" id="A0A7J5XJH1"/>
<organism evidence="11 12">
    <name type="scientific">Dissostichus mawsoni</name>
    <name type="common">Antarctic cod</name>
    <dbReference type="NCBI Taxonomy" id="36200"/>
    <lineage>
        <taxon>Eukaryota</taxon>
        <taxon>Metazoa</taxon>
        <taxon>Chordata</taxon>
        <taxon>Craniata</taxon>
        <taxon>Vertebrata</taxon>
        <taxon>Euteleostomi</taxon>
        <taxon>Actinopterygii</taxon>
        <taxon>Neopterygii</taxon>
        <taxon>Teleostei</taxon>
        <taxon>Neoteleostei</taxon>
        <taxon>Acanthomorphata</taxon>
        <taxon>Eupercaria</taxon>
        <taxon>Perciformes</taxon>
        <taxon>Notothenioidei</taxon>
        <taxon>Nototheniidae</taxon>
        <taxon>Dissostichus</taxon>
    </lineage>
</organism>
<evidence type="ECO:0000256" key="6">
    <source>
        <dbReference type="PIRSR" id="PIRSR000615-1"/>
    </source>
</evidence>
<comment type="subcellular location">
    <subcellularLocation>
        <location evidence="1">Membrane</location>
        <topology evidence="1">Single-pass type I membrane protein</topology>
    </subcellularLocation>
</comment>
<evidence type="ECO:0000256" key="8">
    <source>
        <dbReference type="PIRSR" id="PIRSR000615-3"/>
    </source>
</evidence>
<dbReference type="PANTHER" id="PTHR24416:SF323">
    <property type="entry name" value="TYROSINE-PROTEIN KINASE RECEPTOR UFO"/>
    <property type="match status" value="1"/>
</dbReference>
<keyword evidence="2 7" id="KW-0547">Nucleotide-binding</keyword>
<name>A0A7J5XJH1_DISMA</name>
<feature type="binding site" evidence="7">
    <location>
        <position position="164"/>
    </location>
    <ligand>
        <name>ATP</name>
        <dbReference type="ChEBI" id="CHEBI:30616"/>
    </ligand>
</feature>
<keyword evidence="8" id="KW-0460">Magnesium</keyword>
<evidence type="ECO:0000256" key="5">
    <source>
        <dbReference type="ARBA" id="ARBA00023170"/>
    </source>
</evidence>
<keyword evidence="4" id="KW-0829">Tyrosine-protein kinase</keyword>
<dbReference type="Gene3D" id="3.30.200.20">
    <property type="entry name" value="Phosphorylase Kinase, domain 1"/>
    <property type="match status" value="1"/>
</dbReference>
<dbReference type="GO" id="GO:0051897">
    <property type="term" value="P:positive regulation of phosphatidylinositol 3-kinase/protein kinase B signal transduction"/>
    <property type="evidence" value="ECO:0007669"/>
    <property type="project" value="TreeGrafter"/>
</dbReference>
<keyword evidence="12" id="KW-1185">Reference proteome</keyword>
<dbReference type="GO" id="GO:0016477">
    <property type="term" value="P:cell migration"/>
    <property type="evidence" value="ECO:0007669"/>
    <property type="project" value="TreeGrafter"/>
</dbReference>
<evidence type="ECO:0000256" key="9">
    <source>
        <dbReference type="PROSITE-ProRule" id="PRU10141"/>
    </source>
</evidence>
<dbReference type="GO" id="GO:0005886">
    <property type="term" value="C:plasma membrane"/>
    <property type="evidence" value="ECO:0007669"/>
    <property type="project" value="TreeGrafter"/>
</dbReference>
<dbReference type="InterPro" id="IPR011009">
    <property type="entry name" value="Kinase-like_dom_sf"/>
</dbReference>
<dbReference type="PROSITE" id="PS00107">
    <property type="entry name" value="PROTEIN_KINASE_ATP"/>
    <property type="match status" value="1"/>
</dbReference>
<keyword evidence="3 7" id="KW-0067">ATP-binding</keyword>
<dbReference type="InterPro" id="IPR050122">
    <property type="entry name" value="RTK"/>
</dbReference>
<gene>
    <name evidence="11" type="ORF">F7725_004203</name>
</gene>
<dbReference type="Pfam" id="PF07714">
    <property type="entry name" value="PK_Tyr_Ser-Thr"/>
    <property type="match status" value="1"/>
</dbReference>
<dbReference type="GO" id="GO:0006909">
    <property type="term" value="P:phagocytosis"/>
    <property type="evidence" value="ECO:0007669"/>
    <property type="project" value="TreeGrafter"/>
</dbReference>
<dbReference type="PANTHER" id="PTHR24416">
    <property type="entry name" value="TYROSINE-PROTEIN KINASE RECEPTOR"/>
    <property type="match status" value="1"/>
</dbReference>
<evidence type="ECO:0000256" key="7">
    <source>
        <dbReference type="PIRSR" id="PIRSR000615-2"/>
    </source>
</evidence>
<dbReference type="PRINTS" id="PR00109">
    <property type="entry name" value="TYRKINASE"/>
</dbReference>